<accession>A0A5N1IBQ1</accession>
<feature type="compositionally biased region" description="Basic and acidic residues" evidence="1">
    <location>
        <begin position="155"/>
        <end position="171"/>
    </location>
</feature>
<evidence type="ECO:0000313" key="3">
    <source>
        <dbReference type="EMBL" id="KAA9323055.1"/>
    </source>
</evidence>
<organism evidence="3 4">
    <name type="scientific">Lactobacillus jensenii</name>
    <dbReference type="NCBI Taxonomy" id="109790"/>
    <lineage>
        <taxon>Bacteria</taxon>
        <taxon>Bacillati</taxon>
        <taxon>Bacillota</taxon>
        <taxon>Bacilli</taxon>
        <taxon>Lactobacillales</taxon>
        <taxon>Lactobacillaceae</taxon>
        <taxon>Lactobacillus</taxon>
    </lineage>
</organism>
<dbReference type="Proteomes" id="UP000327236">
    <property type="component" value="Unassembled WGS sequence"/>
</dbReference>
<evidence type="ECO:0000256" key="2">
    <source>
        <dbReference type="SAM" id="Phobius"/>
    </source>
</evidence>
<comment type="caution">
    <text evidence="3">The sequence shown here is derived from an EMBL/GenBank/DDBJ whole genome shotgun (WGS) entry which is preliminary data.</text>
</comment>
<keyword evidence="2" id="KW-1133">Transmembrane helix</keyword>
<evidence type="ECO:0008006" key="5">
    <source>
        <dbReference type="Google" id="ProtNLM"/>
    </source>
</evidence>
<gene>
    <name evidence="3" type="ORF">F6H94_03875</name>
</gene>
<dbReference type="InterPro" id="IPR016977">
    <property type="entry name" value="ComGF"/>
</dbReference>
<feature type="region of interest" description="Disordered" evidence="1">
    <location>
        <begin position="150"/>
        <end position="171"/>
    </location>
</feature>
<protein>
    <recommendedName>
        <fullName evidence="5">Competence protein ComGF</fullName>
    </recommendedName>
</protein>
<reference evidence="3 4" key="1">
    <citation type="submission" date="2019-09" db="EMBL/GenBank/DDBJ databases">
        <title>Draft genome sequence assemblies of isolates from the urinary tract.</title>
        <authorList>
            <person name="Mores C.R."/>
            <person name="Putonti C."/>
            <person name="Wolfe A.J."/>
        </authorList>
    </citation>
    <scope>NUCLEOTIDE SEQUENCE [LARGE SCALE GENOMIC DNA]</scope>
    <source>
        <strain evidence="3 4">UMB246</strain>
    </source>
</reference>
<dbReference type="Pfam" id="PF15980">
    <property type="entry name" value="ComGF"/>
    <property type="match status" value="1"/>
</dbReference>
<keyword evidence="2" id="KW-0812">Transmembrane</keyword>
<proteinExistence type="predicted"/>
<name>A0A5N1IBQ1_LACJE</name>
<dbReference type="NCBIfam" id="NF041002">
    <property type="entry name" value="pilin_ComGF"/>
    <property type="match status" value="1"/>
</dbReference>
<dbReference type="AlphaFoldDB" id="A0A5N1IBQ1"/>
<evidence type="ECO:0000256" key="1">
    <source>
        <dbReference type="SAM" id="MobiDB-lite"/>
    </source>
</evidence>
<sequence length="171" mass="19983">MELNMKIKQVKGFLLVEAIISIAITLLCLMMLTNLLGLFKQYRQVEHYGNELVLSYVQLNNFIETSDYIEIDQKESNSKKVIFKREEAGKVTNYVLEYYNKSMLRLTASQGGHIPLLMKVKQSDFDIDGQKLKVRITEWKNGESEWFFDLSSKNKPADEKMEQDDKSQDKR</sequence>
<dbReference type="KEGG" id="lje:BUE77_03500"/>
<evidence type="ECO:0000313" key="4">
    <source>
        <dbReference type="Proteomes" id="UP000327236"/>
    </source>
</evidence>
<feature type="transmembrane region" description="Helical" evidence="2">
    <location>
        <begin position="12"/>
        <end position="39"/>
    </location>
</feature>
<keyword evidence="2" id="KW-0472">Membrane</keyword>
<dbReference type="EMBL" id="VYWW01000012">
    <property type="protein sequence ID" value="KAA9323055.1"/>
    <property type="molecule type" value="Genomic_DNA"/>
</dbReference>
<dbReference type="OrthoDB" id="2318325at2"/>